<proteinExistence type="predicted"/>
<evidence type="ECO:0000313" key="1">
    <source>
        <dbReference type="EMBL" id="TGY98161.1"/>
    </source>
</evidence>
<sequence length="103" mass="12240">MDAQMKKGVLEMCLLYQLSQHDYYGYHLMQILKQHFPEVNDSSFYVILRRLHKEGLTELYYGDDSGGPKRKYYRITEKGKVYLNQSVSDWKEIKSRVKNLGIN</sequence>
<dbReference type="EMBL" id="SRYA01000002">
    <property type="protein sequence ID" value="TGY98161.1"/>
    <property type="molecule type" value="Genomic_DNA"/>
</dbReference>
<evidence type="ECO:0000313" key="2">
    <source>
        <dbReference type="Proteomes" id="UP000304953"/>
    </source>
</evidence>
<gene>
    <name evidence="1" type="ORF">E5329_01795</name>
</gene>
<dbReference type="Proteomes" id="UP000304953">
    <property type="component" value="Unassembled WGS sequence"/>
</dbReference>
<protein>
    <submittedName>
        <fullName evidence="1">PadR family transcriptional regulator</fullName>
    </submittedName>
</protein>
<comment type="caution">
    <text evidence="1">The sequence shown here is derived from an EMBL/GenBank/DDBJ whole genome shotgun (WGS) entry which is preliminary data.</text>
</comment>
<keyword evidence="2" id="KW-1185">Reference proteome</keyword>
<organism evidence="1 2">
    <name type="scientific">Petralouisia muris</name>
    <dbReference type="NCBI Taxonomy" id="3032872"/>
    <lineage>
        <taxon>Bacteria</taxon>
        <taxon>Bacillati</taxon>
        <taxon>Bacillota</taxon>
        <taxon>Clostridia</taxon>
        <taxon>Lachnospirales</taxon>
        <taxon>Lachnospiraceae</taxon>
        <taxon>Petralouisia</taxon>
    </lineage>
</organism>
<reference evidence="1" key="1">
    <citation type="submission" date="2019-04" db="EMBL/GenBank/DDBJ databases">
        <title>Microbes associate with the intestines of laboratory mice.</title>
        <authorList>
            <person name="Navarre W."/>
            <person name="Wong E."/>
            <person name="Huang K."/>
            <person name="Tropini C."/>
            <person name="Ng K."/>
            <person name="Yu B."/>
        </authorList>
    </citation>
    <scope>NUCLEOTIDE SEQUENCE</scope>
    <source>
        <strain evidence="1">NM01_1-7b</strain>
    </source>
</reference>
<name>A0AC61S2G1_9FIRM</name>
<accession>A0AC61S2G1</accession>